<keyword evidence="4" id="KW-0517">Myogenesis</keyword>
<dbReference type="Gene3D" id="1.25.10.10">
    <property type="entry name" value="Leucine-rich Repeat Variant"/>
    <property type="match status" value="1"/>
</dbReference>
<name>A0A0L8H5J5_OCTBM</name>
<feature type="repeat" description="TPR" evidence="7">
    <location>
        <begin position="103"/>
        <end position="136"/>
    </location>
</feature>
<dbReference type="InterPro" id="IPR019734">
    <property type="entry name" value="TPR_rpt"/>
</dbReference>
<evidence type="ECO:0000256" key="1">
    <source>
        <dbReference type="ARBA" id="ARBA00004556"/>
    </source>
</evidence>
<dbReference type="EMBL" id="KQ419150">
    <property type="protein sequence ID" value="KOF84472.1"/>
    <property type="molecule type" value="Genomic_DNA"/>
</dbReference>
<evidence type="ECO:0000256" key="6">
    <source>
        <dbReference type="ARBA" id="ARBA00023186"/>
    </source>
</evidence>
<evidence type="ECO:0000259" key="8">
    <source>
        <dbReference type="Pfam" id="PF11701"/>
    </source>
</evidence>
<dbReference type="InterPro" id="IPR016024">
    <property type="entry name" value="ARM-type_fold"/>
</dbReference>
<proteinExistence type="predicted"/>
<dbReference type="OrthoDB" id="199930at2759"/>
<organism evidence="9">
    <name type="scientific">Octopus bimaculoides</name>
    <name type="common">California two-spotted octopus</name>
    <dbReference type="NCBI Taxonomy" id="37653"/>
    <lineage>
        <taxon>Eukaryota</taxon>
        <taxon>Metazoa</taxon>
        <taxon>Spiralia</taxon>
        <taxon>Lophotrochozoa</taxon>
        <taxon>Mollusca</taxon>
        <taxon>Cephalopoda</taxon>
        <taxon>Coleoidea</taxon>
        <taxon>Octopodiformes</taxon>
        <taxon>Octopoda</taxon>
        <taxon>Incirrata</taxon>
        <taxon>Octopodidae</taxon>
        <taxon>Octopus</taxon>
    </lineage>
</organism>
<dbReference type="PANTHER" id="PTHR45994">
    <property type="entry name" value="FI21225P1"/>
    <property type="match status" value="1"/>
</dbReference>
<dbReference type="PROSITE" id="PS50005">
    <property type="entry name" value="TPR"/>
    <property type="match status" value="2"/>
</dbReference>
<dbReference type="STRING" id="37653.A0A0L8H5J5"/>
<dbReference type="Pfam" id="PF11701">
    <property type="entry name" value="UNC45-central"/>
    <property type="match status" value="1"/>
</dbReference>
<evidence type="ECO:0000313" key="9">
    <source>
        <dbReference type="EMBL" id="KOF84472.1"/>
    </source>
</evidence>
<comment type="subcellular location">
    <subcellularLocation>
        <location evidence="1">Cytoplasm</location>
        <location evidence="1">Perinuclear region</location>
    </subcellularLocation>
</comment>
<dbReference type="InterPro" id="IPR011990">
    <property type="entry name" value="TPR-like_helical_dom_sf"/>
</dbReference>
<keyword evidence="3" id="KW-0963">Cytoplasm</keyword>
<feature type="domain" description="UNC-45/Cro1/She4 central" evidence="8">
    <location>
        <begin position="388"/>
        <end position="449"/>
    </location>
</feature>
<dbReference type="GO" id="GO:0007517">
    <property type="term" value="P:muscle organ development"/>
    <property type="evidence" value="ECO:0007669"/>
    <property type="project" value="UniProtKB-KW"/>
</dbReference>
<evidence type="ECO:0000256" key="4">
    <source>
        <dbReference type="ARBA" id="ARBA00022541"/>
    </source>
</evidence>
<evidence type="ECO:0000256" key="7">
    <source>
        <dbReference type="PROSITE-ProRule" id="PRU00339"/>
    </source>
</evidence>
<evidence type="ECO:0000256" key="5">
    <source>
        <dbReference type="ARBA" id="ARBA00022782"/>
    </source>
</evidence>
<feature type="repeat" description="TPR" evidence="7">
    <location>
        <begin position="31"/>
        <end position="64"/>
    </location>
</feature>
<keyword evidence="7" id="KW-0802">TPR repeat</keyword>
<sequence>MVFILLPVNYQFRTRLLVSLIMPQITEISEATVLKEKGNTLFKNGLYEEAVNAYTEALNIRDVPTEEKIACLKNRSACYLKTKQYLFAVSDATEALKENPHDTKALYRRCQGYQELGQIEDAYKDATQLIKIDPKNQAVQTIMQKLVTPMQEKVQERTSMDGKVAQMFNLAFQDNPDVTRDTKLTATNNIIVLAREESGAEKIVRENGIFFLHKMTQIKDDFELQQASYRALANLAENSRRRVKRIIKEISLPVICETLNTSNEKLCVTASQLISNIINAITNVDAFKALVKEQTAMKRRGERVKPAKFTMDEAAQTFVDEIFSSMTKMLPSRKLSARGRDAIIEIFIKYITGMSGVGWTKQFMESEGLYNLLTIAGIHCKVESVIKVTGHSRMHSALLLTKIYDDMIGDKQRDHFKERCHEYFKDTFGEGDIDSTVEAIRAITTLLQV</sequence>
<evidence type="ECO:0000256" key="2">
    <source>
        <dbReference type="ARBA" id="ARBA00022473"/>
    </source>
</evidence>
<dbReference type="AlphaFoldDB" id="A0A0L8H5J5"/>
<dbReference type="GO" id="GO:0048471">
    <property type="term" value="C:perinuclear region of cytoplasm"/>
    <property type="evidence" value="ECO:0007669"/>
    <property type="project" value="UniProtKB-SubCell"/>
</dbReference>
<dbReference type="GO" id="GO:0051879">
    <property type="term" value="F:Hsp90 protein binding"/>
    <property type="evidence" value="ECO:0007669"/>
    <property type="project" value="TreeGrafter"/>
</dbReference>
<keyword evidence="2" id="KW-0217">Developmental protein</keyword>
<dbReference type="InterPro" id="IPR024660">
    <property type="entry name" value="UCS_central_dom"/>
</dbReference>
<keyword evidence="5" id="KW-0221">Differentiation</keyword>
<keyword evidence="6" id="KW-0143">Chaperone</keyword>
<accession>A0A0L8H5J5</accession>
<dbReference type="Gene3D" id="1.25.40.10">
    <property type="entry name" value="Tetratricopeptide repeat domain"/>
    <property type="match status" value="1"/>
</dbReference>
<dbReference type="InterPro" id="IPR011989">
    <property type="entry name" value="ARM-like"/>
</dbReference>
<dbReference type="SUPFAM" id="SSF48371">
    <property type="entry name" value="ARM repeat"/>
    <property type="match status" value="1"/>
</dbReference>
<feature type="non-terminal residue" evidence="9">
    <location>
        <position position="449"/>
    </location>
</feature>
<dbReference type="PANTHER" id="PTHR45994:SF1">
    <property type="entry name" value="FI21225P1"/>
    <property type="match status" value="1"/>
</dbReference>
<evidence type="ECO:0000256" key="3">
    <source>
        <dbReference type="ARBA" id="ARBA00022490"/>
    </source>
</evidence>
<dbReference type="SUPFAM" id="SSF48452">
    <property type="entry name" value="TPR-like"/>
    <property type="match status" value="1"/>
</dbReference>
<protein>
    <recommendedName>
        <fullName evidence="8">UNC-45/Cro1/She4 central domain-containing protein</fullName>
    </recommendedName>
</protein>
<dbReference type="GO" id="GO:0030154">
    <property type="term" value="P:cell differentiation"/>
    <property type="evidence" value="ECO:0007669"/>
    <property type="project" value="UniProtKB-KW"/>
</dbReference>
<reference evidence="9" key="1">
    <citation type="submission" date="2015-07" db="EMBL/GenBank/DDBJ databases">
        <title>MeaNS - Measles Nucleotide Surveillance Program.</title>
        <authorList>
            <person name="Tran T."/>
            <person name="Druce J."/>
        </authorList>
    </citation>
    <scope>NUCLEOTIDE SEQUENCE</scope>
    <source>
        <strain evidence="9">UCB-OBI-ISO-001</strain>
        <tissue evidence="9">Gonad</tissue>
    </source>
</reference>
<dbReference type="SMART" id="SM00028">
    <property type="entry name" value="TPR"/>
    <property type="match status" value="3"/>
</dbReference>
<gene>
    <name evidence="9" type="ORF">OCBIM_22022039mg</name>
</gene>